<dbReference type="RefSeq" id="WP_307173130.1">
    <property type="nucleotide sequence ID" value="NZ_JAUSYP010000001.1"/>
</dbReference>
<sequence length="157" mass="17086">MDTTEMRRLFEAHREAETARDIDGILRTFVEDCFLETKALGLRSRGRDAVRAAYQQQYFTAFPDLTPEDEGITFGDGVVAVWGTLRGTSRGEWLGVPPGGGAFEVPFANVVPFQDGLMAGEAIYFDLATLCEQAGIPLDRIRAAAAARRAGTAVPTE</sequence>
<dbReference type="Pfam" id="PF07366">
    <property type="entry name" value="SnoaL"/>
    <property type="match status" value="1"/>
</dbReference>
<dbReference type="Proteomes" id="UP001232755">
    <property type="component" value="Unassembled WGS sequence"/>
</dbReference>
<dbReference type="InterPro" id="IPR032710">
    <property type="entry name" value="NTF2-like_dom_sf"/>
</dbReference>
<evidence type="ECO:0000313" key="1">
    <source>
        <dbReference type="EMBL" id="MDQ0746025.1"/>
    </source>
</evidence>
<dbReference type="PANTHER" id="PTHR38436:SF1">
    <property type="entry name" value="ESTER CYCLASE"/>
    <property type="match status" value="1"/>
</dbReference>
<organism evidence="1 2">
    <name type="scientific">Streptomyces africanus</name>
    <dbReference type="NCBI Taxonomy" id="231024"/>
    <lineage>
        <taxon>Bacteria</taxon>
        <taxon>Bacillati</taxon>
        <taxon>Actinomycetota</taxon>
        <taxon>Actinomycetes</taxon>
        <taxon>Kitasatosporales</taxon>
        <taxon>Streptomycetaceae</taxon>
        <taxon>Streptomyces</taxon>
    </lineage>
</organism>
<dbReference type="PANTHER" id="PTHR38436">
    <property type="entry name" value="POLYKETIDE CYCLASE SNOAL-LIKE DOMAIN"/>
    <property type="match status" value="1"/>
</dbReference>
<protein>
    <submittedName>
        <fullName evidence="1">Steroid delta-isomerase-like uncharacterized protein</fullName>
    </submittedName>
</protein>
<dbReference type="EMBL" id="JAUSYP010000001">
    <property type="protein sequence ID" value="MDQ0746025.1"/>
    <property type="molecule type" value="Genomic_DNA"/>
</dbReference>
<name>A0ABU0QFU7_9ACTN</name>
<dbReference type="Gene3D" id="3.10.450.50">
    <property type="match status" value="1"/>
</dbReference>
<proteinExistence type="predicted"/>
<dbReference type="SUPFAM" id="SSF54427">
    <property type="entry name" value="NTF2-like"/>
    <property type="match status" value="1"/>
</dbReference>
<dbReference type="InterPro" id="IPR009959">
    <property type="entry name" value="Cyclase_SnoaL-like"/>
</dbReference>
<keyword evidence="2" id="KW-1185">Reference proteome</keyword>
<reference evidence="1 2" key="1">
    <citation type="submission" date="2023-07" db="EMBL/GenBank/DDBJ databases">
        <title>Comparative genomics of wheat-associated soil bacteria to identify genetic determinants of phenazine resistance.</title>
        <authorList>
            <person name="Mouncey N."/>
        </authorList>
    </citation>
    <scope>NUCLEOTIDE SEQUENCE [LARGE SCALE GENOMIC DNA]</scope>
    <source>
        <strain evidence="1 2">B3I12</strain>
    </source>
</reference>
<evidence type="ECO:0000313" key="2">
    <source>
        <dbReference type="Proteomes" id="UP001232755"/>
    </source>
</evidence>
<comment type="caution">
    <text evidence="1">The sequence shown here is derived from an EMBL/GenBank/DDBJ whole genome shotgun (WGS) entry which is preliminary data.</text>
</comment>
<accession>A0ABU0QFU7</accession>
<gene>
    <name evidence="1" type="ORF">QF034_000256</name>
</gene>